<protein>
    <submittedName>
        <fullName evidence="4">Zinc ribbon domain-containing protein</fullName>
    </submittedName>
</protein>
<dbReference type="Pfam" id="PF01796">
    <property type="entry name" value="OB_ChsH2_C"/>
    <property type="match status" value="1"/>
</dbReference>
<gene>
    <name evidence="4" type="ORF">WG900_17310</name>
</gene>
<dbReference type="InterPro" id="IPR052513">
    <property type="entry name" value="Thioester_dehydratase-like"/>
</dbReference>
<sequence>MTETKAAPPPPKRPRPRLDAINRPFWTGGAEGKLYITHCGDCGEWTHPPREFCRHCQSENVAPEAVPGTGVIDTLTVNHQPWMPGLPVPFVIARVKLDGAPGVILTTNVVGSPVDEVDFDDRVRVTFEEQDGIWFPLFEKEA</sequence>
<feature type="region of interest" description="Disordered" evidence="1">
    <location>
        <begin position="1"/>
        <end position="22"/>
    </location>
</feature>
<dbReference type="InterPro" id="IPR012340">
    <property type="entry name" value="NA-bd_OB-fold"/>
</dbReference>
<name>A0ABU8SD03_9SPHN</name>
<dbReference type="InterPro" id="IPR022002">
    <property type="entry name" value="ChsH2_Znr"/>
</dbReference>
<dbReference type="RefSeq" id="WP_339969146.1">
    <property type="nucleotide sequence ID" value="NZ_JBBHJY010000010.1"/>
</dbReference>
<dbReference type="PANTHER" id="PTHR34075">
    <property type="entry name" value="BLR3430 PROTEIN"/>
    <property type="match status" value="1"/>
</dbReference>
<feature type="domain" description="ChsH2 C-terminal OB-fold" evidence="2">
    <location>
        <begin position="65"/>
        <end position="128"/>
    </location>
</feature>
<keyword evidence="5" id="KW-1185">Reference proteome</keyword>
<organism evidence="4 5">
    <name type="scientific">Novosphingobium aquae</name>
    <dbReference type="NCBI Taxonomy" id="3133435"/>
    <lineage>
        <taxon>Bacteria</taxon>
        <taxon>Pseudomonadati</taxon>
        <taxon>Pseudomonadota</taxon>
        <taxon>Alphaproteobacteria</taxon>
        <taxon>Sphingomonadales</taxon>
        <taxon>Sphingomonadaceae</taxon>
        <taxon>Novosphingobium</taxon>
    </lineage>
</organism>
<reference evidence="4 5" key="1">
    <citation type="submission" date="2024-03" db="EMBL/GenBank/DDBJ databases">
        <authorList>
            <person name="Jo J.-H."/>
        </authorList>
    </citation>
    <scope>NUCLEOTIDE SEQUENCE [LARGE SCALE GENOMIC DNA]</scope>
    <source>
        <strain evidence="4 5">AS3R-12</strain>
    </source>
</reference>
<accession>A0ABU8SD03</accession>
<dbReference type="InterPro" id="IPR002878">
    <property type="entry name" value="ChsH2_C"/>
</dbReference>
<proteinExistence type="predicted"/>
<dbReference type="Proteomes" id="UP001379235">
    <property type="component" value="Unassembled WGS sequence"/>
</dbReference>
<evidence type="ECO:0000259" key="2">
    <source>
        <dbReference type="Pfam" id="PF01796"/>
    </source>
</evidence>
<evidence type="ECO:0000313" key="4">
    <source>
        <dbReference type="EMBL" id="MEJ6011675.1"/>
    </source>
</evidence>
<dbReference type="PANTHER" id="PTHR34075:SF5">
    <property type="entry name" value="BLR3430 PROTEIN"/>
    <property type="match status" value="1"/>
</dbReference>
<evidence type="ECO:0000256" key="1">
    <source>
        <dbReference type="SAM" id="MobiDB-lite"/>
    </source>
</evidence>
<evidence type="ECO:0000313" key="5">
    <source>
        <dbReference type="Proteomes" id="UP001379235"/>
    </source>
</evidence>
<evidence type="ECO:0000259" key="3">
    <source>
        <dbReference type="Pfam" id="PF12172"/>
    </source>
</evidence>
<dbReference type="Gene3D" id="6.10.30.10">
    <property type="match status" value="1"/>
</dbReference>
<dbReference type="EMBL" id="JBBHJY010000010">
    <property type="protein sequence ID" value="MEJ6011675.1"/>
    <property type="molecule type" value="Genomic_DNA"/>
</dbReference>
<comment type="caution">
    <text evidence="4">The sequence shown here is derived from an EMBL/GenBank/DDBJ whole genome shotgun (WGS) entry which is preliminary data.</text>
</comment>
<dbReference type="Pfam" id="PF12172">
    <property type="entry name" value="zf-ChsH2"/>
    <property type="match status" value="1"/>
</dbReference>
<dbReference type="SUPFAM" id="SSF50249">
    <property type="entry name" value="Nucleic acid-binding proteins"/>
    <property type="match status" value="1"/>
</dbReference>
<feature type="domain" description="ChsH2 rubredoxin-like zinc ribbon" evidence="3">
    <location>
        <begin position="26"/>
        <end position="61"/>
    </location>
</feature>